<keyword evidence="1" id="KW-0472">Membrane</keyword>
<keyword evidence="3" id="KW-1185">Reference proteome</keyword>
<feature type="transmembrane region" description="Helical" evidence="1">
    <location>
        <begin position="251"/>
        <end position="273"/>
    </location>
</feature>
<evidence type="ECO:0008006" key="4">
    <source>
        <dbReference type="Google" id="ProtNLM"/>
    </source>
</evidence>
<feature type="transmembrane region" description="Helical" evidence="1">
    <location>
        <begin position="294"/>
        <end position="317"/>
    </location>
</feature>
<proteinExistence type="predicted"/>
<evidence type="ECO:0000313" key="3">
    <source>
        <dbReference type="Proteomes" id="UP001596244"/>
    </source>
</evidence>
<feature type="transmembrane region" description="Helical" evidence="1">
    <location>
        <begin position="166"/>
        <end position="191"/>
    </location>
</feature>
<gene>
    <name evidence="2" type="ORF">ACFPUZ_10985</name>
</gene>
<protein>
    <recommendedName>
        <fullName evidence="4">ABC transporter permease</fullName>
    </recommendedName>
</protein>
<feature type="transmembrane region" description="Helical" evidence="1">
    <location>
        <begin position="535"/>
        <end position="558"/>
    </location>
</feature>
<organism evidence="2 3">
    <name type="scientific">Corynebacterium nasicanis</name>
    <dbReference type="NCBI Taxonomy" id="1448267"/>
    <lineage>
        <taxon>Bacteria</taxon>
        <taxon>Bacillati</taxon>
        <taxon>Actinomycetota</taxon>
        <taxon>Actinomycetes</taxon>
        <taxon>Mycobacteriales</taxon>
        <taxon>Corynebacteriaceae</taxon>
        <taxon>Corynebacterium</taxon>
    </lineage>
</organism>
<accession>A0ABW1QDS4</accession>
<feature type="transmembrane region" description="Helical" evidence="1">
    <location>
        <begin position="212"/>
        <end position="239"/>
    </location>
</feature>
<keyword evidence="1" id="KW-0812">Transmembrane</keyword>
<reference evidence="3" key="1">
    <citation type="journal article" date="2019" name="Int. J. Syst. Evol. Microbiol.">
        <title>The Global Catalogue of Microorganisms (GCM) 10K type strain sequencing project: providing services to taxonomists for standard genome sequencing and annotation.</title>
        <authorList>
            <consortium name="The Broad Institute Genomics Platform"/>
            <consortium name="The Broad Institute Genome Sequencing Center for Infectious Disease"/>
            <person name="Wu L."/>
            <person name="Ma J."/>
        </authorList>
    </citation>
    <scope>NUCLEOTIDE SEQUENCE [LARGE SCALE GENOMIC DNA]</scope>
    <source>
        <strain evidence="3">CCUG 51943</strain>
    </source>
</reference>
<dbReference type="EMBL" id="JBHSQE010000009">
    <property type="protein sequence ID" value="MFC6147323.1"/>
    <property type="molecule type" value="Genomic_DNA"/>
</dbReference>
<feature type="transmembrane region" description="Helical" evidence="1">
    <location>
        <begin position="9"/>
        <end position="31"/>
    </location>
</feature>
<evidence type="ECO:0000256" key="1">
    <source>
        <dbReference type="SAM" id="Phobius"/>
    </source>
</evidence>
<keyword evidence="1" id="KW-1133">Transmembrane helix</keyword>
<dbReference type="Proteomes" id="UP001596244">
    <property type="component" value="Unassembled WGS sequence"/>
</dbReference>
<feature type="transmembrane region" description="Helical" evidence="1">
    <location>
        <begin position="609"/>
        <end position="633"/>
    </location>
</feature>
<comment type="caution">
    <text evidence="2">The sequence shown here is derived from an EMBL/GenBank/DDBJ whole genome shotgun (WGS) entry which is preliminary data.</text>
</comment>
<feature type="transmembrane region" description="Helical" evidence="1">
    <location>
        <begin position="579"/>
        <end position="603"/>
    </location>
</feature>
<sequence>MLTWTHSPIAVMALVLGLAVTVAGLGAAFLLDARSPLAIDATETVTLAAGSPGDGRSFDVAARAAILENVTVLKWSPELNMEDADALVDIAGTWSGPDTITRLLGNPVRIMDEAVLDNVLFDGDFILIGEAADIEAWRAHLAREGIASIRSVQTETSLLFLDVYRFFPMLVVIVLFVVMLAALIPLLWLGLNSRTLALLTINGANAYERATFMVGSIALPVIGVWLFLGVVVSASLIVFGKTQLWGPVVGITGWYVLLACCVLSLSLFVLTVTGHKSAAVLTERRNATRGQLRLLEGAYLTTLLLVVVAAVPFSVVLHRGGEAEAKVGALEALPDSSVSLGLFTFPGDPLGSDPDHDAFLAAPLREFIDMNALSLANIWMDGAGSDGRGSLVVVDQSYVDSVGTAGLRGPLVPMDPNVREWQMVSIHLGRSASAQRQIIHDSHIYEVKEGSLVAAPRSQFFEYAPAGSVVAVLPSLDLLNDGALVAFGSNGSLLVSDLDLAESVLHKYRAHTRWTPFLLSDAGDSARDHRLFNRVAGLSTLLGSVMASAAVLLMITWLRSTMRREEFRMLILHGRSIPSLLWSAGVRELMLAGVFGVGGVIVAGVAYPVAISAVAAVTAGLLIMSLLTWYFTLTMLRRRIGDR</sequence>
<name>A0ABW1QDS4_9CORY</name>
<evidence type="ECO:0000313" key="2">
    <source>
        <dbReference type="EMBL" id="MFC6147323.1"/>
    </source>
</evidence>